<feature type="transmembrane region" description="Helical" evidence="7">
    <location>
        <begin position="172"/>
        <end position="195"/>
    </location>
</feature>
<keyword evidence="10" id="KW-1185">Reference proteome</keyword>
<feature type="domain" description="TRAP C4-dicarboxylate transport system permease DctM subunit" evidence="8">
    <location>
        <begin position="7"/>
        <end position="424"/>
    </location>
</feature>
<feature type="transmembrane region" description="Helical" evidence="7">
    <location>
        <begin position="56"/>
        <end position="76"/>
    </location>
</feature>
<proteinExistence type="predicted"/>
<dbReference type="AlphaFoldDB" id="A0AAE3EC77"/>
<keyword evidence="3" id="KW-0997">Cell inner membrane</keyword>
<feature type="transmembrane region" description="Helical" evidence="7">
    <location>
        <begin position="245"/>
        <end position="264"/>
    </location>
</feature>
<dbReference type="PANTHER" id="PTHR33362:SF5">
    <property type="entry name" value="C4-DICARBOXYLATE TRAP TRANSPORTER LARGE PERMEASE PROTEIN DCTM"/>
    <property type="match status" value="1"/>
</dbReference>
<evidence type="ECO:0000313" key="10">
    <source>
        <dbReference type="Proteomes" id="UP001198182"/>
    </source>
</evidence>
<gene>
    <name evidence="9" type="ORF">LKD81_10040</name>
</gene>
<feature type="transmembrane region" description="Helical" evidence="7">
    <location>
        <begin position="83"/>
        <end position="107"/>
    </location>
</feature>
<comment type="caution">
    <text evidence="9">The sequence shown here is derived from an EMBL/GenBank/DDBJ whole genome shotgun (WGS) entry which is preliminary data.</text>
</comment>
<dbReference type="Pfam" id="PF06808">
    <property type="entry name" value="DctM"/>
    <property type="match status" value="1"/>
</dbReference>
<dbReference type="Proteomes" id="UP001198182">
    <property type="component" value="Unassembled WGS sequence"/>
</dbReference>
<keyword evidence="4 7" id="KW-0812">Transmembrane</keyword>
<evidence type="ECO:0000256" key="2">
    <source>
        <dbReference type="ARBA" id="ARBA00022475"/>
    </source>
</evidence>
<protein>
    <submittedName>
        <fullName evidence="9">TRAP transporter large permease</fullName>
    </submittedName>
</protein>
<comment type="subcellular location">
    <subcellularLocation>
        <location evidence="1">Cell inner membrane</location>
        <topology evidence="1">Multi-pass membrane protein</topology>
    </subcellularLocation>
</comment>
<dbReference type="InterPro" id="IPR010656">
    <property type="entry name" value="DctM"/>
</dbReference>
<evidence type="ECO:0000259" key="8">
    <source>
        <dbReference type="Pfam" id="PF06808"/>
    </source>
</evidence>
<sequence>MMVVVIFASFFTLLILAVPIAMAMGFSTILPALIDPSFSGNLEFVVRSMIKGVDTTSILAIPLFMLSGAIMATGGLSRKLFDVFAVFIGKIKGGMPCAVVVTCLFYGAISGSGPATCAAVGTMCIPFLYSLGYDKVWSAALVATAGGLGVIIPPSIPFISYGLVTDTSVGDMFTAGILPGCLIALCLMAYVQYHCRVKGEDREKIESHYSELRSRGVLTVIKDGFWALLTPVIILGGIYSGIVTPTEAACVSVFYAILVCLFIYKTVKVKDLLGFFREGVKTYAPLGMMLALAQAFMKVLVLLNAPQTIAHFLSENITSKVLFLFVLNLVMFLLGMVLDVGPAIMIFAPMLLPFARTMGIDAVHLGIIMTVNLAAGFVTPPFGMNLFVAAPLIQSRPMTVGKTALPLIAWYCVALMLITYIPAISLCLL</sequence>
<dbReference type="PANTHER" id="PTHR33362">
    <property type="entry name" value="SIALIC ACID TRAP TRANSPORTER PERMEASE PROTEIN SIAT-RELATED"/>
    <property type="match status" value="1"/>
</dbReference>
<keyword evidence="2" id="KW-1003">Cell membrane</keyword>
<dbReference type="GO" id="GO:0022857">
    <property type="term" value="F:transmembrane transporter activity"/>
    <property type="evidence" value="ECO:0007669"/>
    <property type="project" value="TreeGrafter"/>
</dbReference>
<dbReference type="GO" id="GO:0005886">
    <property type="term" value="C:plasma membrane"/>
    <property type="evidence" value="ECO:0007669"/>
    <property type="project" value="UniProtKB-SubCell"/>
</dbReference>
<evidence type="ECO:0000256" key="1">
    <source>
        <dbReference type="ARBA" id="ARBA00004429"/>
    </source>
</evidence>
<keyword evidence="5 7" id="KW-1133">Transmembrane helix</keyword>
<feature type="transmembrane region" description="Helical" evidence="7">
    <location>
        <begin position="363"/>
        <end position="388"/>
    </location>
</feature>
<feature type="transmembrane region" description="Helical" evidence="7">
    <location>
        <begin position="139"/>
        <end position="160"/>
    </location>
</feature>
<dbReference type="InterPro" id="IPR004681">
    <property type="entry name" value="TRAP_DctM"/>
</dbReference>
<dbReference type="NCBIfam" id="TIGR00786">
    <property type="entry name" value="dctM"/>
    <property type="match status" value="1"/>
</dbReference>
<feature type="transmembrane region" description="Helical" evidence="7">
    <location>
        <begin position="408"/>
        <end position="428"/>
    </location>
</feature>
<reference evidence="9" key="1">
    <citation type="submission" date="2021-10" db="EMBL/GenBank/DDBJ databases">
        <title>Anaerobic single-cell dispensing facilitates the cultivation of human gut bacteria.</title>
        <authorList>
            <person name="Afrizal A."/>
        </authorList>
    </citation>
    <scope>NUCLEOTIDE SEQUENCE</scope>
    <source>
        <strain evidence="9">CLA-AA-H215</strain>
    </source>
</reference>
<evidence type="ECO:0000256" key="5">
    <source>
        <dbReference type="ARBA" id="ARBA00022989"/>
    </source>
</evidence>
<keyword evidence="6 7" id="KW-0472">Membrane</keyword>
<feature type="transmembrane region" description="Helical" evidence="7">
    <location>
        <begin position="216"/>
        <end position="239"/>
    </location>
</feature>
<dbReference type="PIRSF" id="PIRSF006066">
    <property type="entry name" value="HI0050"/>
    <property type="match status" value="1"/>
</dbReference>
<dbReference type="RefSeq" id="WP_308453891.1">
    <property type="nucleotide sequence ID" value="NZ_JAJEQR010000027.1"/>
</dbReference>
<feature type="transmembrane region" description="Helical" evidence="7">
    <location>
        <begin position="113"/>
        <end position="132"/>
    </location>
</feature>
<dbReference type="EMBL" id="JAJEQR010000027">
    <property type="protein sequence ID" value="MCC2231331.1"/>
    <property type="molecule type" value="Genomic_DNA"/>
</dbReference>
<accession>A0AAE3EC77</accession>
<feature type="transmembrane region" description="Helical" evidence="7">
    <location>
        <begin position="323"/>
        <end position="351"/>
    </location>
</feature>
<evidence type="ECO:0000256" key="6">
    <source>
        <dbReference type="ARBA" id="ARBA00023136"/>
    </source>
</evidence>
<evidence type="ECO:0000313" key="9">
    <source>
        <dbReference type="EMBL" id="MCC2231331.1"/>
    </source>
</evidence>
<evidence type="ECO:0000256" key="4">
    <source>
        <dbReference type="ARBA" id="ARBA00022692"/>
    </source>
</evidence>
<evidence type="ECO:0000256" key="3">
    <source>
        <dbReference type="ARBA" id="ARBA00022519"/>
    </source>
</evidence>
<evidence type="ECO:0000256" key="7">
    <source>
        <dbReference type="SAM" id="Phobius"/>
    </source>
</evidence>
<organism evidence="9 10">
    <name type="scientific">Hominifimenecus microfluidus</name>
    <dbReference type="NCBI Taxonomy" id="2885348"/>
    <lineage>
        <taxon>Bacteria</taxon>
        <taxon>Bacillati</taxon>
        <taxon>Bacillota</taxon>
        <taxon>Clostridia</taxon>
        <taxon>Lachnospirales</taxon>
        <taxon>Lachnospiraceae</taxon>
        <taxon>Hominifimenecus</taxon>
    </lineage>
</organism>
<name>A0AAE3EC77_9FIRM</name>
<feature type="transmembrane region" description="Helical" evidence="7">
    <location>
        <begin position="284"/>
        <end position="303"/>
    </location>
</feature>